<feature type="domain" description="Gamma-butyrobetaine hydroxylase-like N-terminal" evidence="3">
    <location>
        <begin position="54"/>
        <end position="137"/>
    </location>
</feature>
<gene>
    <name evidence="4" type="ordered locus">SM11_chr1536</name>
</gene>
<dbReference type="EMBL" id="CP001830">
    <property type="protein sequence ID" value="AEH78812.1"/>
    <property type="molecule type" value="Genomic_DNA"/>
</dbReference>
<evidence type="ECO:0000256" key="2">
    <source>
        <dbReference type="ARBA" id="ARBA00023004"/>
    </source>
</evidence>
<dbReference type="GO" id="GO:0046872">
    <property type="term" value="F:metal ion binding"/>
    <property type="evidence" value="ECO:0007669"/>
    <property type="project" value="UniProtKB-KW"/>
</dbReference>
<evidence type="ECO:0000259" key="3">
    <source>
        <dbReference type="Pfam" id="PF06155"/>
    </source>
</evidence>
<protein>
    <recommendedName>
        <fullName evidence="3">Gamma-butyrobetaine hydroxylase-like N-terminal domain-containing protein</fullName>
    </recommendedName>
</protein>
<proteinExistence type="predicted"/>
<sequence>MVKKGRVKAHPVANCFKYLESRLRTISDRSILLYLNGDEHGAMTMSVFWPTELRISRDRHRLSVTFDDGAAFDLSAELLRVLSPSAEVQGHGPGQRVTVPGKRNVQIISVQPTGNYAVRIGFDDSHDTGIYTWTYLRELGEKGEELFKAYEQELADKGMSRDKPEKPR</sequence>
<evidence type="ECO:0000313" key="4">
    <source>
        <dbReference type="EMBL" id="AEH78812.1"/>
    </source>
</evidence>
<keyword evidence="1" id="KW-0479">Metal-binding</keyword>
<name>F7X7C3_SINMM</name>
<dbReference type="InterPro" id="IPR038492">
    <property type="entry name" value="GBBH-like_N_sf"/>
</dbReference>
<evidence type="ECO:0000256" key="1">
    <source>
        <dbReference type="ARBA" id="ARBA00022723"/>
    </source>
</evidence>
<reference evidence="4 5" key="1">
    <citation type="journal article" date="2011" name="J. Biotechnol.">
        <title>The complete genome sequence of the dominant Sinorhizobium meliloti field isolate SM11 extends the S. meliloti pan-genome.</title>
        <authorList>
            <person name="Schneiker-Bekel S."/>
            <person name="Wibberg D."/>
            <person name="Bekel T."/>
            <person name="Blom J."/>
            <person name="Linke B."/>
            <person name="Neuweger H."/>
            <person name="Stiens M."/>
            <person name="Vorholter F.J."/>
            <person name="Weidner S."/>
            <person name="Goesmann A."/>
            <person name="Puhler A."/>
            <person name="Schluter A."/>
        </authorList>
    </citation>
    <scope>NUCLEOTIDE SEQUENCE [LARGE SCALE GENOMIC DNA]</scope>
    <source>
        <strain evidence="4 5">SM11</strain>
    </source>
</reference>
<dbReference type="PATRIC" id="fig|707241.3.peg.1611"/>
<dbReference type="InterPro" id="IPR010376">
    <property type="entry name" value="GBBH-like_N"/>
</dbReference>
<organism evidence="4 5">
    <name type="scientific">Sinorhizobium meliloti (strain SM11)</name>
    <dbReference type="NCBI Taxonomy" id="707241"/>
    <lineage>
        <taxon>Bacteria</taxon>
        <taxon>Pseudomonadati</taxon>
        <taxon>Pseudomonadota</taxon>
        <taxon>Alphaproteobacteria</taxon>
        <taxon>Hyphomicrobiales</taxon>
        <taxon>Rhizobiaceae</taxon>
        <taxon>Sinorhizobium/Ensifer group</taxon>
        <taxon>Sinorhizobium</taxon>
    </lineage>
</organism>
<dbReference type="PANTHER" id="PTHR35303:SF5">
    <property type="entry name" value="OS02G0197800 PROTEIN"/>
    <property type="match status" value="1"/>
</dbReference>
<dbReference type="AlphaFoldDB" id="F7X7C3"/>
<dbReference type="KEGG" id="smx:SM11_chr1536"/>
<dbReference type="Pfam" id="PF06155">
    <property type="entry name" value="GBBH-like_N"/>
    <property type="match status" value="1"/>
</dbReference>
<dbReference type="Gene3D" id="3.30.2020.30">
    <property type="match status" value="1"/>
</dbReference>
<dbReference type="PANTHER" id="PTHR35303">
    <property type="entry name" value="OS02G0197800 PROTEIN"/>
    <property type="match status" value="1"/>
</dbReference>
<accession>F7X7C3</accession>
<dbReference type="Proteomes" id="UP000009045">
    <property type="component" value="Chromosome"/>
</dbReference>
<dbReference type="HOGENOM" id="CLU_117841_0_2_5"/>
<keyword evidence="2" id="KW-0408">Iron</keyword>
<evidence type="ECO:0000313" key="5">
    <source>
        <dbReference type="Proteomes" id="UP000009045"/>
    </source>
</evidence>